<keyword evidence="5" id="KW-1185">Reference proteome</keyword>
<feature type="region of interest" description="Disordered" evidence="3">
    <location>
        <begin position="308"/>
        <end position="334"/>
    </location>
</feature>
<evidence type="ECO:0000256" key="2">
    <source>
        <dbReference type="ARBA" id="ARBA00023134"/>
    </source>
</evidence>
<dbReference type="OrthoDB" id="7957980at2"/>
<accession>A0A0W0ZQ67</accession>
<protein>
    <submittedName>
        <fullName evidence="4">Ras family protein</fullName>
    </submittedName>
</protein>
<dbReference type="CDD" id="cd00154">
    <property type="entry name" value="Rab"/>
    <property type="match status" value="1"/>
</dbReference>
<dbReference type="PANTHER" id="PTHR47977">
    <property type="entry name" value="RAS-RELATED PROTEIN RAB"/>
    <property type="match status" value="1"/>
</dbReference>
<dbReference type="Gene3D" id="3.40.50.300">
    <property type="entry name" value="P-loop containing nucleotide triphosphate hydrolases"/>
    <property type="match status" value="1"/>
</dbReference>
<sequence>MATDKVETKIKVGFYGSSDSGKTQLARGLLAEPDLKGMPRFLKDYFPTMGMSFFTATSNVKGVPLTISDVSGQERYKSVAEHAYMPMSDISVVCINSCDKASLKQAEGYIDSIQKVHGENAKIVIVLTQMDREAERAVTNEEIEDLKKRKKIVSETIETSAKNGVGIEELRAGITDIALGKDRKNLNELAATNKALLQPMITAALEPYEKTKRHKKTGDLSLFGKPTPYQALLNFQNALDKAQSFEQYAAAVQQFKRELPEDVLKVQPANVRGGLARLFDALVNWDKSYFADNPAEIAERQRVAQQTQIKDALSKVKPEADEPKSSIHLGHNNE</sequence>
<name>A0A0W0ZQ67_9GAMM</name>
<gene>
    <name evidence="4" type="ORF">Lste_0484</name>
</gene>
<dbReference type="PROSITE" id="PS51419">
    <property type="entry name" value="RAB"/>
    <property type="match status" value="1"/>
</dbReference>
<comment type="caution">
    <text evidence="4">The sequence shown here is derived from an EMBL/GenBank/DDBJ whole genome shotgun (WGS) entry which is preliminary data.</text>
</comment>
<dbReference type="EMBL" id="LNYY01000005">
    <property type="protein sequence ID" value="KTD71160.1"/>
    <property type="molecule type" value="Genomic_DNA"/>
</dbReference>
<evidence type="ECO:0000313" key="4">
    <source>
        <dbReference type="EMBL" id="KTD71160.1"/>
    </source>
</evidence>
<dbReference type="STRING" id="947033.Lste_0484"/>
<dbReference type="Pfam" id="PF00071">
    <property type="entry name" value="Ras"/>
    <property type="match status" value="1"/>
</dbReference>
<dbReference type="GO" id="GO:0003924">
    <property type="term" value="F:GTPase activity"/>
    <property type="evidence" value="ECO:0007669"/>
    <property type="project" value="InterPro"/>
</dbReference>
<dbReference type="SUPFAM" id="SSF52540">
    <property type="entry name" value="P-loop containing nucleoside triphosphate hydrolases"/>
    <property type="match status" value="1"/>
</dbReference>
<proteinExistence type="predicted"/>
<feature type="compositionally biased region" description="Basic and acidic residues" evidence="3">
    <location>
        <begin position="312"/>
        <end position="334"/>
    </location>
</feature>
<dbReference type="InterPro" id="IPR027417">
    <property type="entry name" value="P-loop_NTPase"/>
</dbReference>
<dbReference type="SMART" id="SM00173">
    <property type="entry name" value="RAS"/>
    <property type="match status" value="1"/>
</dbReference>
<evidence type="ECO:0000256" key="3">
    <source>
        <dbReference type="SAM" id="MobiDB-lite"/>
    </source>
</evidence>
<dbReference type="GO" id="GO:0005525">
    <property type="term" value="F:GTP binding"/>
    <property type="evidence" value="ECO:0007669"/>
    <property type="project" value="UniProtKB-KW"/>
</dbReference>
<dbReference type="InterPro" id="IPR001806">
    <property type="entry name" value="Small_GTPase"/>
</dbReference>
<evidence type="ECO:0000313" key="5">
    <source>
        <dbReference type="Proteomes" id="UP000054926"/>
    </source>
</evidence>
<dbReference type="PRINTS" id="PR00449">
    <property type="entry name" value="RASTRNSFRMNG"/>
</dbReference>
<evidence type="ECO:0000256" key="1">
    <source>
        <dbReference type="ARBA" id="ARBA00022741"/>
    </source>
</evidence>
<reference evidence="4 5" key="1">
    <citation type="submission" date="2015-11" db="EMBL/GenBank/DDBJ databases">
        <title>Genomic analysis of 38 Legionella species identifies large and diverse effector repertoires.</title>
        <authorList>
            <person name="Burstein D."/>
            <person name="Amaro F."/>
            <person name="Zusman T."/>
            <person name="Lifshitz Z."/>
            <person name="Cohen O."/>
            <person name="Gilbert J.A."/>
            <person name="Pupko T."/>
            <person name="Shuman H.A."/>
            <person name="Segal G."/>
        </authorList>
    </citation>
    <scope>NUCLEOTIDE SEQUENCE [LARGE SCALE GENOMIC DNA]</scope>
    <source>
        <strain evidence="4 5">IMVS3376</strain>
    </source>
</reference>
<dbReference type="SMART" id="SM00175">
    <property type="entry name" value="RAB"/>
    <property type="match status" value="1"/>
</dbReference>
<dbReference type="PATRIC" id="fig|947033.5.peg.517"/>
<dbReference type="AlphaFoldDB" id="A0A0W0ZQ67"/>
<organism evidence="4 5">
    <name type="scientific">Legionella steelei</name>
    <dbReference type="NCBI Taxonomy" id="947033"/>
    <lineage>
        <taxon>Bacteria</taxon>
        <taxon>Pseudomonadati</taxon>
        <taxon>Pseudomonadota</taxon>
        <taxon>Gammaproteobacteria</taxon>
        <taxon>Legionellales</taxon>
        <taxon>Legionellaceae</taxon>
        <taxon>Legionella</taxon>
    </lineage>
</organism>
<dbReference type="RefSeq" id="WP_058509494.1">
    <property type="nucleotide sequence ID" value="NZ_LNYY01000005.1"/>
</dbReference>
<dbReference type="InterPro" id="IPR050227">
    <property type="entry name" value="Rab"/>
</dbReference>
<dbReference type="Proteomes" id="UP000054926">
    <property type="component" value="Unassembled WGS sequence"/>
</dbReference>
<keyword evidence="2" id="KW-0342">GTP-binding</keyword>
<keyword evidence="1" id="KW-0547">Nucleotide-binding</keyword>